<evidence type="ECO:0000256" key="1">
    <source>
        <dbReference type="ARBA" id="ARBA00001966"/>
    </source>
</evidence>
<dbReference type="RefSeq" id="WP_139198484.1">
    <property type="nucleotide sequence ID" value="NZ_FOBS01000052.1"/>
</dbReference>
<evidence type="ECO:0000256" key="4">
    <source>
        <dbReference type="ARBA" id="ARBA00023004"/>
    </source>
</evidence>
<dbReference type="SUPFAM" id="SSF102114">
    <property type="entry name" value="Radical SAM enzymes"/>
    <property type="match status" value="1"/>
</dbReference>
<dbReference type="AlphaFoldDB" id="A0A1H8BEZ8"/>
<dbReference type="EMBL" id="FOBS01000052">
    <property type="protein sequence ID" value="SEM81403.1"/>
    <property type="molecule type" value="Genomic_DNA"/>
</dbReference>
<dbReference type="SFLD" id="SFLDS00029">
    <property type="entry name" value="Radical_SAM"/>
    <property type="match status" value="1"/>
</dbReference>
<evidence type="ECO:0000313" key="7">
    <source>
        <dbReference type="EMBL" id="SEM81403.1"/>
    </source>
</evidence>
<evidence type="ECO:0000256" key="3">
    <source>
        <dbReference type="ARBA" id="ARBA00022723"/>
    </source>
</evidence>
<sequence>MEKVKRLINCSIPVSACNFHCNYCYISHYEGRRKNRMPKFKYDADYIGKALSANRLGGICLFNLCGDGETLLPREVPKIIEALLKEGHFLEVVTNGTLTERFDEIAKFDIELLKRLEFKFSFHYMELLHTDTINDFFNNIKKMKKVGCSFTVELTPHDELIPFIQDIKTVCKEKLGAFCQVTVARNDASDMDYLTKLSLTEYKKTWGTFNSPMFEFKLSTFGIKRKEYCYAGDWVLYVNLETGKTSQCYCSRFEQNIFENLNKPITFLPIGKNCTMPHCYNSHALLTLGAIPELDTITYSDVRNRQCDDGTEWLNPEVKEFFSGKFCENNAIYTTMEKIKKELQIGIINPKSILHGVRQKTSFIKRNFKKI</sequence>
<feature type="domain" description="Radical SAM core" evidence="6">
    <location>
        <begin position="13"/>
        <end position="152"/>
    </location>
</feature>
<dbReference type="InterPro" id="IPR013785">
    <property type="entry name" value="Aldolase_TIM"/>
</dbReference>
<dbReference type="Gene3D" id="3.20.20.70">
    <property type="entry name" value="Aldolase class I"/>
    <property type="match status" value="1"/>
</dbReference>
<dbReference type="Pfam" id="PF04055">
    <property type="entry name" value="Radical_SAM"/>
    <property type="match status" value="1"/>
</dbReference>
<dbReference type="InterPro" id="IPR050377">
    <property type="entry name" value="Radical_SAM_PqqE_MftC-like"/>
</dbReference>
<evidence type="ECO:0000256" key="2">
    <source>
        <dbReference type="ARBA" id="ARBA00022691"/>
    </source>
</evidence>
<dbReference type="GO" id="GO:0051536">
    <property type="term" value="F:iron-sulfur cluster binding"/>
    <property type="evidence" value="ECO:0007669"/>
    <property type="project" value="UniProtKB-KW"/>
</dbReference>
<dbReference type="GO" id="GO:0003824">
    <property type="term" value="F:catalytic activity"/>
    <property type="evidence" value="ECO:0007669"/>
    <property type="project" value="InterPro"/>
</dbReference>
<gene>
    <name evidence="7" type="ORF">SAMN04489760_1526</name>
</gene>
<evidence type="ECO:0000256" key="5">
    <source>
        <dbReference type="ARBA" id="ARBA00023014"/>
    </source>
</evidence>
<dbReference type="InterPro" id="IPR058240">
    <property type="entry name" value="rSAM_sf"/>
</dbReference>
<dbReference type="InterPro" id="IPR007197">
    <property type="entry name" value="rSAM"/>
</dbReference>
<dbReference type="PANTHER" id="PTHR11228">
    <property type="entry name" value="RADICAL SAM DOMAIN PROTEIN"/>
    <property type="match status" value="1"/>
</dbReference>
<dbReference type="PANTHER" id="PTHR11228:SF7">
    <property type="entry name" value="PQQA PEPTIDE CYCLASE"/>
    <property type="match status" value="1"/>
</dbReference>
<keyword evidence="5" id="KW-0411">Iron-sulfur</keyword>
<proteinExistence type="predicted"/>
<accession>A0A1H8BEZ8</accession>
<dbReference type="Proteomes" id="UP000198744">
    <property type="component" value="Unassembled WGS sequence"/>
</dbReference>
<dbReference type="CDD" id="cd01335">
    <property type="entry name" value="Radical_SAM"/>
    <property type="match status" value="1"/>
</dbReference>
<keyword evidence="4" id="KW-0408">Iron</keyword>
<keyword evidence="3" id="KW-0479">Metal-binding</keyword>
<comment type="cofactor">
    <cofactor evidence="1">
        <name>[4Fe-4S] cluster</name>
        <dbReference type="ChEBI" id="CHEBI:49883"/>
    </cofactor>
</comment>
<evidence type="ECO:0000313" key="8">
    <source>
        <dbReference type="Proteomes" id="UP000198744"/>
    </source>
</evidence>
<name>A0A1H8BEZ8_9BACT</name>
<protein>
    <submittedName>
        <fullName evidence="7">Radical SAM superfamily protein</fullName>
    </submittedName>
</protein>
<dbReference type="OrthoDB" id="5365789at2"/>
<reference evidence="7 8" key="1">
    <citation type="submission" date="2016-10" db="EMBL/GenBank/DDBJ databases">
        <authorList>
            <person name="de Groot N.N."/>
        </authorList>
    </citation>
    <scope>NUCLEOTIDE SEQUENCE [LARGE SCALE GENOMIC DNA]</scope>
    <source>
        <strain evidence="7 8">DSM 8423</strain>
    </source>
</reference>
<keyword evidence="2" id="KW-0949">S-adenosyl-L-methionine</keyword>
<organism evidence="7 8">
    <name type="scientific">Syntrophus gentianae</name>
    <dbReference type="NCBI Taxonomy" id="43775"/>
    <lineage>
        <taxon>Bacteria</taxon>
        <taxon>Pseudomonadati</taxon>
        <taxon>Thermodesulfobacteriota</taxon>
        <taxon>Syntrophia</taxon>
        <taxon>Syntrophales</taxon>
        <taxon>Syntrophaceae</taxon>
        <taxon>Syntrophus</taxon>
    </lineage>
</organism>
<dbReference type="GO" id="GO:0046872">
    <property type="term" value="F:metal ion binding"/>
    <property type="evidence" value="ECO:0007669"/>
    <property type="project" value="UniProtKB-KW"/>
</dbReference>
<dbReference type="STRING" id="43775.SAMN04489760_1526"/>
<keyword evidence="8" id="KW-1185">Reference proteome</keyword>
<evidence type="ECO:0000259" key="6">
    <source>
        <dbReference type="Pfam" id="PF04055"/>
    </source>
</evidence>